<keyword evidence="1" id="KW-0472">Membrane</keyword>
<evidence type="ECO:0008006" key="4">
    <source>
        <dbReference type="Google" id="ProtNLM"/>
    </source>
</evidence>
<feature type="transmembrane region" description="Helical" evidence="1">
    <location>
        <begin position="144"/>
        <end position="165"/>
    </location>
</feature>
<feature type="transmembrane region" description="Helical" evidence="1">
    <location>
        <begin position="106"/>
        <end position="132"/>
    </location>
</feature>
<feature type="transmembrane region" description="Helical" evidence="1">
    <location>
        <begin position="20"/>
        <end position="39"/>
    </location>
</feature>
<organism evidence="2 3">
    <name type="scientific">Lentilactobacillus parafarraginis DSM 18390 = JCM 14109</name>
    <dbReference type="NCBI Taxonomy" id="1423786"/>
    <lineage>
        <taxon>Bacteria</taxon>
        <taxon>Bacillati</taxon>
        <taxon>Bacillota</taxon>
        <taxon>Bacilli</taxon>
        <taxon>Lactobacillales</taxon>
        <taxon>Lactobacillaceae</taxon>
        <taxon>Lentilactobacillus</taxon>
    </lineage>
</organism>
<evidence type="ECO:0000256" key="1">
    <source>
        <dbReference type="SAM" id="Phobius"/>
    </source>
</evidence>
<dbReference type="InterPro" id="IPR010387">
    <property type="entry name" value="QueT"/>
</dbReference>
<dbReference type="PIRSF" id="PIRSF031501">
    <property type="entry name" value="QueT"/>
    <property type="match status" value="1"/>
</dbReference>
<dbReference type="PANTHER" id="PTHR40044">
    <property type="entry name" value="INTEGRAL MEMBRANE PROTEIN-RELATED"/>
    <property type="match status" value="1"/>
</dbReference>
<keyword evidence="1" id="KW-0812">Transmembrane</keyword>
<gene>
    <name evidence="2" type="ORF">FD47_GL002720</name>
</gene>
<dbReference type="Proteomes" id="UP000051010">
    <property type="component" value="Unassembled WGS sequence"/>
</dbReference>
<dbReference type="PATRIC" id="fig|1423786.4.peg.2860"/>
<evidence type="ECO:0000313" key="3">
    <source>
        <dbReference type="Proteomes" id="UP000051010"/>
    </source>
</evidence>
<name>A0A0R1YKY7_9LACO</name>
<reference evidence="2 3" key="1">
    <citation type="journal article" date="2015" name="Genome Announc.">
        <title>Expanding the biotechnology potential of lactobacilli through comparative genomics of 213 strains and associated genera.</title>
        <authorList>
            <person name="Sun Z."/>
            <person name="Harris H.M."/>
            <person name="McCann A."/>
            <person name="Guo C."/>
            <person name="Argimon S."/>
            <person name="Zhang W."/>
            <person name="Yang X."/>
            <person name="Jeffery I.B."/>
            <person name="Cooney J.C."/>
            <person name="Kagawa T.F."/>
            <person name="Liu W."/>
            <person name="Song Y."/>
            <person name="Salvetti E."/>
            <person name="Wrobel A."/>
            <person name="Rasinkangas P."/>
            <person name="Parkhill J."/>
            <person name="Rea M.C."/>
            <person name="O'Sullivan O."/>
            <person name="Ritari J."/>
            <person name="Douillard F.P."/>
            <person name="Paul Ross R."/>
            <person name="Yang R."/>
            <person name="Briner A.E."/>
            <person name="Felis G.E."/>
            <person name="de Vos W.M."/>
            <person name="Barrangou R."/>
            <person name="Klaenhammer T.R."/>
            <person name="Caufield P.W."/>
            <person name="Cui Y."/>
            <person name="Zhang H."/>
            <person name="O'Toole P.W."/>
        </authorList>
    </citation>
    <scope>NUCLEOTIDE SEQUENCE [LARGE SCALE GENOMIC DNA]</scope>
    <source>
        <strain evidence="2 3">DSM 18390</strain>
    </source>
</reference>
<accession>A0A0R1YKY7</accession>
<dbReference type="RefSeq" id="WP_225352987.1">
    <property type="nucleotide sequence ID" value="NZ_AZFZ01000077.1"/>
</dbReference>
<feature type="transmembrane region" description="Helical" evidence="1">
    <location>
        <begin position="82"/>
        <end position="99"/>
    </location>
</feature>
<protein>
    <recommendedName>
        <fullName evidence="4">QueT transporter</fullName>
    </recommendedName>
</protein>
<dbReference type="Pfam" id="PF06177">
    <property type="entry name" value="QueT"/>
    <property type="match status" value="1"/>
</dbReference>
<dbReference type="EMBL" id="AZFZ01000077">
    <property type="protein sequence ID" value="KRM40619.1"/>
    <property type="molecule type" value="Genomic_DNA"/>
</dbReference>
<dbReference type="AlphaFoldDB" id="A0A0R1YKY7"/>
<keyword evidence="1" id="KW-1133">Transmembrane helix</keyword>
<dbReference type="PANTHER" id="PTHR40044:SF1">
    <property type="entry name" value="INTEGRAL MEMBRANE PROTEIN"/>
    <property type="match status" value="1"/>
</dbReference>
<proteinExistence type="predicted"/>
<evidence type="ECO:0000313" key="2">
    <source>
        <dbReference type="EMBL" id="KRM40619.1"/>
    </source>
</evidence>
<comment type="caution">
    <text evidence="2">The sequence shown here is derived from an EMBL/GenBank/DDBJ whole genome shotgun (WGS) entry which is preliminary data.</text>
</comment>
<sequence length="173" mass="18936">MMNSKTNVIGIDSVLDLTKAAVVAALYIVLTMVFAAVSYGPVQFRFSEGLNNLVPFNKRYIIAITVACFITNITSPNGAIDMLVGTFETLINLVTIYLVTKHMNSLVLKLVASVLIGTFYMFIIGFEIAIIAHSAFWPTFWGTYLTAGIGEFVTMAIGAIVLYLINAKYDLSK</sequence>